<evidence type="ECO:0000313" key="2">
    <source>
        <dbReference type="EMBL" id="TKK88880.1"/>
    </source>
</evidence>
<organism evidence="2 3">
    <name type="scientific">Herbidospora galbida</name>
    <dbReference type="NCBI Taxonomy" id="2575442"/>
    <lineage>
        <taxon>Bacteria</taxon>
        <taxon>Bacillati</taxon>
        <taxon>Actinomycetota</taxon>
        <taxon>Actinomycetes</taxon>
        <taxon>Streptosporangiales</taxon>
        <taxon>Streptosporangiaceae</taxon>
        <taxon>Herbidospora</taxon>
    </lineage>
</organism>
<dbReference type="Pfam" id="PF01936">
    <property type="entry name" value="NYN"/>
    <property type="match status" value="1"/>
</dbReference>
<reference evidence="2 3" key="1">
    <citation type="submission" date="2019-04" db="EMBL/GenBank/DDBJ databases">
        <title>Herbidospora sp. NEAU-GS14.nov., a novel actinomycete isolated from soil.</title>
        <authorList>
            <person name="Han L."/>
        </authorList>
    </citation>
    <scope>NUCLEOTIDE SEQUENCE [LARGE SCALE GENOMIC DNA]</scope>
    <source>
        <strain evidence="2 3">NEAU-GS14</strain>
    </source>
</reference>
<dbReference type="Proteomes" id="UP000308705">
    <property type="component" value="Unassembled WGS sequence"/>
</dbReference>
<evidence type="ECO:0000313" key="3">
    <source>
        <dbReference type="Proteomes" id="UP000308705"/>
    </source>
</evidence>
<evidence type="ECO:0000259" key="1">
    <source>
        <dbReference type="Pfam" id="PF01936"/>
    </source>
</evidence>
<dbReference type="InterPro" id="IPR021139">
    <property type="entry name" value="NYN"/>
</dbReference>
<dbReference type="OrthoDB" id="4941654at2"/>
<keyword evidence="3" id="KW-1185">Reference proteome</keyword>
<dbReference type="RefSeq" id="WP_137247218.1">
    <property type="nucleotide sequence ID" value="NZ_SZQA01000009.1"/>
</dbReference>
<sequence>MPDRVILFIDYQNVYKAARATFHEEETSPNANGGINPLLLGQWFVESGSFPRALAEVRVYRGQPHPSRDPRSHGAFSRQRQAWIADPRVTLVSRGLRYPRGWPDRCGPGERPQEKGIDVALAIDYVRLAIEDRYDVGILMSTDTDLTPALEVVHEMRSDGGPRVEVASWYRPGKRKRRLTLPEGNIWCHWLDKSCYDVVRDSMDYGSQP</sequence>
<dbReference type="AlphaFoldDB" id="A0A4U3MJ14"/>
<protein>
    <submittedName>
        <fullName evidence="2">NYN domain-containing protein</fullName>
    </submittedName>
</protein>
<comment type="caution">
    <text evidence="2">The sequence shown here is derived from an EMBL/GenBank/DDBJ whole genome shotgun (WGS) entry which is preliminary data.</text>
</comment>
<dbReference type="GO" id="GO:0004540">
    <property type="term" value="F:RNA nuclease activity"/>
    <property type="evidence" value="ECO:0007669"/>
    <property type="project" value="InterPro"/>
</dbReference>
<gene>
    <name evidence="2" type="ORF">FDA94_12455</name>
</gene>
<proteinExistence type="predicted"/>
<accession>A0A4U3MJ14</accession>
<dbReference type="Gene3D" id="3.40.50.1010">
    <property type="entry name" value="5'-nuclease"/>
    <property type="match status" value="1"/>
</dbReference>
<dbReference type="EMBL" id="SZQA01000009">
    <property type="protein sequence ID" value="TKK88880.1"/>
    <property type="molecule type" value="Genomic_DNA"/>
</dbReference>
<name>A0A4U3MJ14_9ACTN</name>
<feature type="domain" description="NYN" evidence="1">
    <location>
        <begin position="4"/>
        <end position="155"/>
    </location>
</feature>